<dbReference type="EMBL" id="CP011213">
    <property type="protein sequence ID" value="AKM82030.1"/>
    <property type="molecule type" value="Genomic_DNA"/>
</dbReference>
<proteinExistence type="predicted"/>
<evidence type="ECO:0000313" key="1">
    <source>
        <dbReference type="EMBL" id="AKM82030.1"/>
    </source>
</evidence>
<dbReference type="SUPFAM" id="SSF52833">
    <property type="entry name" value="Thioredoxin-like"/>
    <property type="match status" value="1"/>
</dbReference>
<dbReference type="InterPro" id="IPR036249">
    <property type="entry name" value="Thioredoxin-like_sf"/>
</dbReference>
<organism evidence="1 2">
    <name type="scientific">Berkelbacteria bacterium GW2011_GWE1_39_12</name>
    <dbReference type="NCBI Taxonomy" id="1618337"/>
    <lineage>
        <taxon>Bacteria</taxon>
        <taxon>Candidatus Berkelbacteria</taxon>
    </lineage>
</organism>
<evidence type="ECO:0000313" key="2">
    <source>
        <dbReference type="Proteomes" id="UP000035648"/>
    </source>
</evidence>
<dbReference type="STRING" id="1618337.UT28_C0001G0219"/>
<dbReference type="Proteomes" id="UP000035648">
    <property type="component" value="Chromosome"/>
</dbReference>
<sequence length="93" mass="10388">MLKAMKTKAPQEILLFDNENSVYLAAGIDDFKKIVVSLANLSPVRTKLIDITKQPELAEKYCITVFPTLIIDNQAFVGKPATNKIIEIFESFA</sequence>
<name>A0A0G4B375_9BACT</name>
<dbReference type="Gene3D" id="3.40.30.10">
    <property type="entry name" value="Glutaredoxin"/>
    <property type="match status" value="1"/>
</dbReference>
<dbReference type="KEGG" id="bbgw:UT28_C0001G0219"/>
<accession>A0A0G4B375</accession>
<reference evidence="1 2" key="1">
    <citation type="journal article" date="2015" name="Nature">
        <title>rRNA introns, odd ribosomes, and small enigmatic genomes across a large radiation of phyla.</title>
        <authorList>
            <person name="Brown C.T."/>
            <person name="Hug L.A."/>
            <person name="Thomas B.C."/>
            <person name="Sharon I."/>
            <person name="Castelle C.J."/>
            <person name="Singh A."/>
            <person name="Wilkins M.J."/>
            <person name="Williams K.H."/>
            <person name="Banfield J.F."/>
        </authorList>
    </citation>
    <scope>NUCLEOTIDE SEQUENCE [LARGE SCALE GENOMIC DNA]</scope>
</reference>
<gene>
    <name evidence="1" type="ORF">UT28_C0001G0219</name>
</gene>
<dbReference type="AlphaFoldDB" id="A0A0G4B375"/>
<protein>
    <submittedName>
        <fullName evidence="1">Uncharacterized protein</fullName>
    </submittedName>
</protein>